<evidence type="ECO:0000313" key="2">
    <source>
        <dbReference type="Proteomes" id="UP001362999"/>
    </source>
</evidence>
<comment type="caution">
    <text evidence="1">The sequence shown here is derived from an EMBL/GenBank/DDBJ whole genome shotgun (WGS) entry which is preliminary data.</text>
</comment>
<sequence length="486" mass="53923">MDSAPLALLKESASSSIDRALLRFMDSLLVRLRAACGAILSTPPILQCPSEVFCLLFRWVLCDLEPVTQEYRVQRARLSLVCRFWWKVVIGDAGLWQDVFVTPSSEAVVLSRVMQLAGSHTLSVYLVDDVPCLRYGASERQLSLLSHFHSILPTSARWTRLEVVSTSTYAHKAILDHIGDWNSPALRCLTLRCPSRAALVTPVPTAVSVSCTNLRRLVLHRCNFPEAFPASLPNLTVLSLCDLPTIHSPTRTQLFRLLGSAPRLERLELVRVGIRIYPDDPEPVVSRVAIPSVTTLVLAFNVTLHPARAFFHILEHIEALNLSHLHLGLPTDSDVKHYLAAHPGLKAPSVSLAGRFTNSEAVQLLFASFYRVTHLDLVEADRPSVLRQLGSLRGSLTPLVLPLLTCLRVRPLHWVALTDGLSARLRVDSARVQLVLVPHQGAGRLVPSEHSSAYHSLMQVVDSATWGEYIHRETQDILRYPGLDAD</sequence>
<dbReference type="SUPFAM" id="SSF52047">
    <property type="entry name" value="RNI-like"/>
    <property type="match status" value="1"/>
</dbReference>
<dbReference type="Gene3D" id="3.80.10.10">
    <property type="entry name" value="Ribonuclease Inhibitor"/>
    <property type="match status" value="1"/>
</dbReference>
<proteinExistence type="predicted"/>
<gene>
    <name evidence="1" type="ORF">R3P38DRAFT_2810707</name>
</gene>
<accession>A0AAV9ZAG3</accession>
<dbReference type="EMBL" id="JAWWNJ010000173">
    <property type="protein sequence ID" value="KAK6977007.1"/>
    <property type="molecule type" value="Genomic_DNA"/>
</dbReference>
<evidence type="ECO:0008006" key="3">
    <source>
        <dbReference type="Google" id="ProtNLM"/>
    </source>
</evidence>
<dbReference type="InterPro" id="IPR032675">
    <property type="entry name" value="LRR_dom_sf"/>
</dbReference>
<evidence type="ECO:0000313" key="1">
    <source>
        <dbReference type="EMBL" id="KAK6977007.1"/>
    </source>
</evidence>
<organism evidence="1 2">
    <name type="scientific">Favolaschia claudopus</name>
    <dbReference type="NCBI Taxonomy" id="2862362"/>
    <lineage>
        <taxon>Eukaryota</taxon>
        <taxon>Fungi</taxon>
        <taxon>Dikarya</taxon>
        <taxon>Basidiomycota</taxon>
        <taxon>Agaricomycotina</taxon>
        <taxon>Agaricomycetes</taxon>
        <taxon>Agaricomycetidae</taxon>
        <taxon>Agaricales</taxon>
        <taxon>Marasmiineae</taxon>
        <taxon>Mycenaceae</taxon>
        <taxon>Favolaschia</taxon>
    </lineage>
</organism>
<keyword evidence="2" id="KW-1185">Reference proteome</keyword>
<dbReference type="AlphaFoldDB" id="A0AAV9ZAG3"/>
<protein>
    <recommendedName>
        <fullName evidence="3">F-box domain-containing protein</fullName>
    </recommendedName>
</protein>
<reference evidence="1 2" key="1">
    <citation type="journal article" date="2024" name="J Genomics">
        <title>Draft genome sequencing and assembly of Favolaschia claudopus CIRM-BRFM 2984 isolated from oak limbs.</title>
        <authorList>
            <person name="Navarro D."/>
            <person name="Drula E."/>
            <person name="Chaduli D."/>
            <person name="Cazenave R."/>
            <person name="Ahrendt S."/>
            <person name="Wang J."/>
            <person name="Lipzen A."/>
            <person name="Daum C."/>
            <person name="Barry K."/>
            <person name="Grigoriev I.V."/>
            <person name="Favel A."/>
            <person name="Rosso M.N."/>
            <person name="Martin F."/>
        </authorList>
    </citation>
    <scope>NUCLEOTIDE SEQUENCE [LARGE SCALE GENOMIC DNA]</scope>
    <source>
        <strain evidence="1 2">CIRM-BRFM 2984</strain>
    </source>
</reference>
<name>A0AAV9ZAG3_9AGAR</name>
<dbReference type="Proteomes" id="UP001362999">
    <property type="component" value="Unassembled WGS sequence"/>
</dbReference>